<comment type="cofactor">
    <cofactor evidence="1 7 9">
        <name>pyridoxal 5'-phosphate</name>
        <dbReference type="ChEBI" id="CHEBI:597326"/>
    </cofactor>
</comment>
<comment type="catalytic activity">
    <reaction evidence="6 7">
        <text>(2-aminoethyl)phosphonate + pyruvate = phosphonoacetaldehyde + L-alanine</text>
        <dbReference type="Rhea" id="RHEA:17021"/>
        <dbReference type="ChEBI" id="CHEBI:15361"/>
        <dbReference type="ChEBI" id="CHEBI:57418"/>
        <dbReference type="ChEBI" id="CHEBI:57972"/>
        <dbReference type="ChEBI" id="CHEBI:58383"/>
        <dbReference type="EC" id="2.6.1.37"/>
    </reaction>
</comment>
<keyword evidence="2 7" id="KW-0032">Aminotransferase</keyword>
<dbReference type="Gene3D" id="3.40.640.10">
    <property type="entry name" value="Type I PLP-dependent aspartate aminotransferase-like (Major domain)"/>
    <property type="match status" value="1"/>
</dbReference>
<evidence type="ECO:0000256" key="6">
    <source>
        <dbReference type="ARBA" id="ARBA00049460"/>
    </source>
</evidence>
<feature type="binding site" evidence="8">
    <location>
        <position position="339"/>
    </location>
    <ligand>
        <name>substrate</name>
    </ligand>
</feature>
<dbReference type="InterPro" id="IPR015421">
    <property type="entry name" value="PyrdxlP-dep_Trfase_major"/>
</dbReference>
<dbReference type="InterPro" id="IPR012703">
    <property type="entry name" value="NH2EtPonate_pyrv_transaminase"/>
</dbReference>
<dbReference type="AlphaFoldDB" id="A0A836ZW57"/>
<feature type="modified residue" description="N6-(pyridoxal phosphate)lysine" evidence="7 9">
    <location>
        <position position="193"/>
    </location>
</feature>
<evidence type="ECO:0000256" key="4">
    <source>
        <dbReference type="ARBA" id="ARBA00022898"/>
    </source>
</evidence>
<evidence type="ECO:0000256" key="9">
    <source>
        <dbReference type="PIRSR" id="PIRSR000524-50"/>
    </source>
</evidence>
<name>A0A836ZW57_XANVA</name>
<sequence length="384" mass="42645">MSTEKYFLMTPGPLALSDEVKSQMQFDMGSRDKSFRIMTALMRNLVINLVEGQDSHSVVPIQGSGTYGIEAALATFISQSDKPLVCINGIYGERILKILQLREIGAISINAPVDKPLSVVDIERYLCKDRSITHICFVHCETTTGVINPLDGIVQLAKKYGIVTIVDAMSSFGALDISVKATPFDILVTSSNKCIEGPPGISLVIASLALLTRKKTTPVNSFVLDVRAQWKSFEQTGEWRSTPPTHVIQACTKALELLSCEGVKNRRRRYCIVREDIISATHQYAKPLLSAMARSPVCLALTAKGVIDTEEDFDEFYCHLVKYNLYIYSKFHIQTRSFRIGCIGAIEPKWIITMATAFRDFFEDRKRHLTEAKFSNSALAGGAV</sequence>
<dbReference type="PANTHER" id="PTHR42778">
    <property type="entry name" value="2-AMINOETHYLPHOSPHONATE--PYRUVATE TRANSAMINASE"/>
    <property type="match status" value="1"/>
</dbReference>
<dbReference type="SUPFAM" id="SSF53383">
    <property type="entry name" value="PLP-dependent transferases"/>
    <property type="match status" value="1"/>
</dbReference>
<keyword evidence="5 7" id="KW-0670">Pyruvate</keyword>
<dbReference type="Gene3D" id="3.90.1150.10">
    <property type="entry name" value="Aspartate Aminotransferase, domain 1"/>
    <property type="match status" value="1"/>
</dbReference>
<dbReference type="InterPro" id="IPR015422">
    <property type="entry name" value="PyrdxlP-dep_Trfase_small"/>
</dbReference>
<dbReference type="Pfam" id="PF00266">
    <property type="entry name" value="Aminotran_5"/>
    <property type="match status" value="1"/>
</dbReference>
<evidence type="ECO:0000256" key="8">
    <source>
        <dbReference type="PIRSR" id="PIRSR000524-1"/>
    </source>
</evidence>
<dbReference type="PIRSF" id="PIRSF000524">
    <property type="entry name" value="SPT"/>
    <property type="match status" value="1"/>
</dbReference>
<comment type="similarity">
    <text evidence="7">Belongs to the class-V pyridoxal-phosphate-dependent aminotransferase family. PhnW subfamily.</text>
</comment>
<accession>A0A836ZW57</accession>
<comment type="subunit">
    <text evidence="7">Homodimer.</text>
</comment>
<evidence type="ECO:0000256" key="5">
    <source>
        <dbReference type="ARBA" id="ARBA00023317"/>
    </source>
</evidence>
<evidence type="ECO:0000256" key="1">
    <source>
        <dbReference type="ARBA" id="ARBA00001933"/>
    </source>
</evidence>
<protein>
    <recommendedName>
        <fullName evidence="7">2-aminoethylphosphonate--pyruvate transaminase</fullName>
        <ecNumber evidence="7">2.6.1.37</ecNumber>
    </recommendedName>
    <alternativeName>
        <fullName evidence="7">2-aminoethylphosphonate aminotransferase</fullName>
    </alternativeName>
    <alternativeName>
        <fullName evidence="7">AEP transaminase</fullName>
        <shortName evidence="7">AEPT</shortName>
    </alternativeName>
</protein>
<dbReference type="InterPro" id="IPR024169">
    <property type="entry name" value="SP_NH2Trfase/AEP_transaminase"/>
</dbReference>
<reference evidence="10" key="1">
    <citation type="submission" date="2012-05" db="EMBL/GenBank/DDBJ databases">
        <authorList>
            <person name="Studholme D.J."/>
            <person name="Wasukira A."/>
            <person name="Grant M."/>
        </authorList>
    </citation>
    <scope>NUCLEOTIDE SEQUENCE [LARGE SCALE GENOMIC DNA]</scope>
    <source>
        <strain evidence="10">NCPPB 890</strain>
    </source>
</reference>
<dbReference type="PANTHER" id="PTHR42778:SF1">
    <property type="entry name" value="2-AMINOETHYLPHOSPHONATE--PYRUVATE TRANSAMINASE"/>
    <property type="match status" value="1"/>
</dbReference>
<keyword evidence="3 7" id="KW-0808">Transferase</keyword>
<dbReference type="GO" id="GO:0019700">
    <property type="term" value="P:organic phosphonate catabolic process"/>
    <property type="evidence" value="ECO:0007669"/>
    <property type="project" value="InterPro"/>
</dbReference>
<dbReference type="EC" id="2.6.1.37" evidence="7"/>
<evidence type="ECO:0000256" key="7">
    <source>
        <dbReference type="HAMAP-Rule" id="MF_01376"/>
    </source>
</evidence>
<comment type="caution">
    <text evidence="10">The sequence shown here is derived from an EMBL/GenBank/DDBJ whole genome shotgun (WGS) entry which is preliminary data.</text>
</comment>
<dbReference type="NCBIfam" id="NF010006">
    <property type="entry name" value="PRK13479.1"/>
    <property type="match status" value="1"/>
</dbReference>
<dbReference type="InterPro" id="IPR015424">
    <property type="entry name" value="PyrdxlP-dep_Trfase"/>
</dbReference>
<dbReference type="RefSeq" id="WP_080762927.1">
    <property type="nucleotide sequence ID" value="NZ_AKBN02000023.1"/>
</dbReference>
<gene>
    <name evidence="7" type="primary">phnW</name>
    <name evidence="10" type="ORF">A11K_0100700</name>
</gene>
<evidence type="ECO:0000256" key="2">
    <source>
        <dbReference type="ARBA" id="ARBA00022576"/>
    </source>
</evidence>
<proteinExistence type="inferred from homology"/>
<dbReference type="EMBL" id="AKBN01000035">
    <property type="protein sequence ID" value="KFA03908.1"/>
    <property type="molecule type" value="Genomic_DNA"/>
</dbReference>
<dbReference type="GO" id="GO:0047304">
    <property type="term" value="F:2-aminoethylphosphonate-pyruvate transaminase activity"/>
    <property type="evidence" value="ECO:0007669"/>
    <property type="project" value="UniProtKB-UniRule"/>
</dbReference>
<dbReference type="HAMAP" id="MF_01376">
    <property type="entry name" value="PhnW_aminotrans_5"/>
    <property type="match status" value="1"/>
</dbReference>
<dbReference type="InterPro" id="IPR000192">
    <property type="entry name" value="Aminotrans_V_dom"/>
</dbReference>
<evidence type="ECO:0000313" key="10">
    <source>
        <dbReference type="EMBL" id="KFA03908.1"/>
    </source>
</evidence>
<organism evidence="10">
    <name type="scientific">Xanthomonas vasicola pv. vasculorum NCPPB 890</name>
    <dbReference type="NCBI Taxonomy" id="1184265"/>
    <lineage>
        <taxon>Bacteria</taxon>
        <taxon>Pseudomonadati</taxon>
        <taxon>Pseudomonadota</taxon>
        <taxon>Gammaproteobacteria</taxon>
        <taxon>Lysobacterales</taxon>
        <taxon>Lysobacteraceae</taxon>
        <taxon>Xanthomonas</taxon>
    </lineage>
</organism>
<evidence type="ECO:0000256" key="3">
    <source>
        <dbReference type="ARBA" id="ARBA00022679"/>
    </source>
</evidence>
<keyword evidence="4 7" id="KW-0663">Pyridoxal phosphate</keyword>
<comment type="function">
    <text evidence="7">Involved in phosphonate degradation.</text>
</comment>